<organism evidence="2 3">
    <name type="scientific">Devosia neptuniae</name>
    <dbReference type="NCBI Taxonomy" id="191302"/>
    <lineage>
        <taxon>Bacteria</taxon>
        <taxon>Pseudomonadati</taxon>
        <taxon>Pseudomonadota</taxon>
        <taxon>Alphaproteobacteria</taxon>
        <taxon>Hyphomicrobiales</taxon>
        <taxon>Devosiaceae</taxon>
        <taxon>Devosia</taxon>
    </lineage>
</organism>
<evidence type="ECO:0000313" key="3">
    <source>
        <dbReference type="Proteomes" id="UP001061862"/>
    </source>
</evidence>
<reference evidence="2 3" key="1">
    <citation type="submission" date="2022-09" db="EMBL/GenBank/DDBJ databases">
        <title>Interaction between co-microsymbionts with complementary sets of symbiotic genes in legume-rhizobium systems.</title>
        <authorList>
            <person name="Safronova V."/>
            <person name="Sazanova A."/>
            <person name="Afonin A."/>
            <person name="Chirak E."/>
        </authorList>
    </citation>
    <scope>NUCLEOTIDE SEQUENCE [LARGE SCALE GENOMIC DNA]</scope>
    <source>
        <strain evidence="2 3">A18/4-1</strain>
    </source>
</reference>
<keyword evidence="1" id="KW-0732">Signal</keyword>
<accession>A0ABY6CHI6</accession>
<sequence length="187" mass="20525">MNKQAVIIGVATAFGLLGTQAQAARIHAETAPALSETDTYALETAAAACKDEDFNALMGAMAISEAVRLKYSAPEITVVKDGTTSTVASGDYADFPIGMMDYYYVSRASMQAWDSNPDAELEYLDMEFNQSQYNQWAVEWQHVRFDGNSEGGDDQGEIVERFGEPAVLSFEPFDGCWRLVEDFRGQG</sequence>
<proteinExistence type="predicted"/>
<dbReference type="RefSeq" id="WP_262169956.1">
    <property type="nucleotide sequence ID" value="NZ_CP104965.1"/>
</dbReference>
<dbReference type="Proteomes" id="UP001061862">
    <property type="component" value="Chromosome"/>
</dbReference>
<feature type="signal peptide" evidence="1">
    <location>
        <begin position="1"/>
        <end position="23"/>
    </location>
</feature>
<evidence type="ECO:0000313" key="2">
    <source>
        <dbReference type="EMBL" id="UXN70752.1"/>
    </source>
</evidence>
<name>A0ABY6CHI6_9HYPH</name>
<evidence type="ECO:0000256" key="1">
    <source>
        <dbReference type="SAM" id="SignalP"/>
    </source>
</evidence>
<keyword evidence="3" id="KW-1185">Reference proteome</keyword>
<feature type="chain" id="PRO_5047076390" evidence="1">
    <location>
        <begin position="24"/>
        <end position="187"/>
    </location>
</feature>
<protein>
    <submittedName>
        <fullName evidence="2">Uncharacterized protein</fullName>
    </submittedName>
</protein>
<gene>
    <name evidence="2" type="ORF">N8A98_06080</name>
</gene>
<dbReference type="EMBL" id="CP104965">
    <property type="protein sequence ID" value="UXN70752.1"/>
    <property type="molecule type" value="Genomic_DNA"/>
</dbReference>